<dbReference type="GO" id="GO:0012505">
    <property type="term" value="C:endomembrane system"/>
    <property type="evidence" value="ECO:0007669"/>
    <property type="project" value="UniProtKB-SubCell"/>
</dbReference>
<dbReference type="Proteomes" id="UP000184480">
    <property type="component" value="Unassembled WGS sequence"/>
</dbReference>
<dbReference type="PANTHER" id="PTHR22773">
    <property type="entry name" value="NADH DEHYDROGENASE"/>
    <property type="match status" value="1"/>
</dbReference>
<keyword evidence="4 5" id="KW-0472">Membrane</keyword>
<name>A0A1M5DDL7_9BACT</name>
<evidence type="ECO:0000256" key="4">
    <source>
        <dbReference type="ARBA" id="ARBA00023136"/>
    </source>
</evidence>
<dbReference type="STRING" id="1346286.SAMN05444362_108160"/>
<dbReference type="Pfam" id="PF00361">
    <property type="entry name" value="Proton_antipo_M"/>
    <property type="match status" value="1"/>
</dbReference>
<comment type="catalytic activity">
    <reaction evidence="5">
        <text>a quinone + NADH + 5 H(+)(in) = a quinol + NAD(+) + 4 H(+)(out)</text>
        <dbReference type="Rhea" id="RHEA:57888"/>
        <dbReference type="ChEBI" id="CHEBI:15378"/>
        <dbReference type="ChEBI" id="CHEBI:24646"/>
        <dbReference type="ChEBI" id="CHEBI:57540"/>
        <dbReference type="ChEBI" id="CHEBI:57945"/>
        <dbReference type="ChEBI" id="CHEBI:132124"/>
    </reaction>
</comment>
<evidence type="ECO:0000256" key="5">
    <source>
        <dbReference type="HAMAP-Rule" id="MF_00445"/>
    </source>
</evidence>
<keyword evidence="5" id="KW-1003">Cell membrane</keyword>
<evidence type="ECO:0000313" key="8">
    <source>
        <dbReference type="EMBL" id="SHF65030.1"/>
    </source>
</evidence>
<dbReference type="InterPro" id="IPR001750">
    <property type="entry name" value="ND/Mrp_TM"/>
</dbReference>
<feature type="transmembrane region" description="Helical" evidence="5">
    <location>
        <begin position="159"/>
        <end position="180"/>
    </location>
</feature>
<accession>A0A1M5DDL7</accession>
<feature type="domain" description="NADH:quinone oxidoreductase/Mrp antiporter transmembrane" evidence="7">
    <location>
        <begin position="124"/>
        <end position="410"/>
    </location>
</feature>
<reference evidence="9" key="1">
    <citation type="submission" date="2016-11" db="EMBL/GenBank/DDBJ databases">
        <authorList>
            <person name="Varghese N."/>
            <person name="Submissions S."/>
        </authorList>
    </citation>
    <scope>NUCLEOTIDE SEQUENCE [LARGE SCALE GENOMIC DNA]</scope>
    <source>
        <strain evidence="9">DSM 27370</strain>
    </source>
</reference>
<feature type="transmembrane region" description="Helical" evidence="5">
    <location>
        <begin position="101"/>
        <end position="122"/>
    </location>
</feature>
<feature type="transmembrane region" description="Helical" evidence="5">
    <location>
        <begin position="295"/>
        <end position="317"/>
    </location>
</feature>
<dbReference type="NCBIfam" id="TIGR01770">
    <property type="entry name" value="NDH_I_N"/>
    <property type="match status" value="1"/>
</dbReference>
<keyword evidence="5" id="KW-1278">Translocase</keyword>
<keyword evidence="5" id="KW-0874">Quinone</keyword>
<feature type="transmembrane region" description="Helical" evidence="5">
    <location>
        <begin position="445"/>
        <end position="470"/>
    </location>
</feature>
<keyword evidence="5" id="KW-0520">NAD</keyword>
<evidence type="ECO:0000256" key="1">
    <source>
        <dbReference type="ARBA" id="ARBA00004127"/>
    </source>
</evidence>
<keyword evidence="5" id="KW-0813">Transport</keyword>
<feature type="transmembrane region" description="Helical" evidence="5">
    <location>
        <begin position="68"/>
        <end position="89"/>
    </location>
</feature>
<feature type="transmembrane region" description="Helical" evidence="5">
    <location>
        <begin position="365"/>
        <end position="386"/>
    </location>
</feature>
<organism evidence="8 9">
    <name type="scientific">Dysgonomonas macrotermitis</name>
    <dbReference type="NCBI Taxonomy" id="1346286"/>
    <lineage>
        <taxon>Bacteria</taxon>
        <taxon>Pseudomonadati</taxon>
        <taxon>Bacteroidota</taxon>
        <taxon>Bacteroidia</taxon>
        <taxon>Bacteroidales</taxon>
        <taxon>Dysgonomonadaceae</taxon>
        <taxon>Dysgonomonas</taxon>
    </lineage>
</organism>
<dbReference type="GO" id="GO:0042773">
    <property type="term" value="P:ATP synthesis coupled electron transport"/>
    <property type="evidence" value="ECO:0007669"/>
    <property type="project" value="InterPro"/>
</dbReference>
<dbReference type="RefSeq" id="WP_062177928.1">
    <property type="nucleotide sequence ID" value="NZ_BBXL01000004.1"/>
</dbReference>
<keyword evidence="9" id="KW-1185">Reference proteome</keyword>
<evidence type="ECO:0000256" key="6">
    <source>
        <dbReference type="RuleBase" id="RU000320"/>
    </source>
</evidence>
<comment type="subunit">
    <text evidence="5">NDH-1 is composed of 14 different subunits. Subunits NuoA, H, J, K, L, M, N constitute the membrane sector of the complex.</text>
</comment>
<dbReference type="GO" id="GO:0005886">
    <property type="term" value="C:plasma membrane"/>
    <property type="evidence" value="ECO:0007669"/>
    <property type="project" value="UniProtKB-SubCell"/>
</dbReference>
<dbReference type="OrthoDB" id="9811718at2"/>
<keyword evidence="2 5" id="KW-0812">Transmembrane</keyword>
<feature type="transmembrane region" description="Helical" evidence="5">
    <location>
        <begin position="236"/>
        <end position="260"/>
    </location>
</feature>
<sequence>MDLSNYLLMKPELSLIGVFLILICYDLFASDNAKKYYFPFACLLLLAHTVYCFFINKDTAESFGGMYLTGAAQLTMKSVLNIGVVLIVLQANEWLSKAESIIKRGEFFMLTILTLLGMYLMISSGNFLLFYIGLETASLPLAALVAFDKYKHDSAEAGAKYIFNAIFSSAVMIFGLSFLYGASGTLYFADIIQNIYSTPLIIMAMIFFLSGLFFKLSLVPFHLWAPDVYQGAPTNVTLYLSTISKGAAVFALMLIIYKVFPALEAIWHPLIWIVILITIVVGNLFALRQKNMKRFLAFSSISQAGYIMLGVFSGSTLGMAATIFYVFVYVFSNLAAFGVITSIENRTGKVNMNDYNGLYYTNPKLALVMMISMFSLGGIPPTAGFFSKLFVFMSAMESGNPWNTVLVFLALVNTVISLFYYLLVVKAMFIKKTNDPIATLQTDGYLKLSLVFSMIGIFFVGMISCFYEYINSVSFGF</sequence>
<comment type="subcellular location">
    <subcellularLocation>
        <location evidence="5">Cell membrane</location>
        <topology evidence="5">Multi-pass membrane protein</topology>
    </subcellularLocation>
    <subcellularLocation>
        <location evidence="1">Endomembrane system</location>
        <topology evidence="1">Multi-pass membrane protein</topology>
    </subcellularLocation>
    <subcellularLocation>
        <location evidence="6">Membrane</location>
        <topology evidence="6">Multi-pass membrane protein</topology>
    </subcellularLocation>
</comment>
<feature type="transmembrane region" description="Helical" evidence="5">
    <location>
        <begin position="200"/>
        <end position="224"/>
    </location>
</feature>
<feature type="transmembrane region" description="Helical" evidence="5">
    <location>
        <begin position="12"/>
        <end position="29"/>
    </location>
</feature>
<dbReference type="HAMAP" id="MF_00445">
    <property type="entry name" value="NDH1_NuoN_1"/>
    <property type="match status" value="1"/>
</dbReference>
<protein>
    <recommendedName>
        <fullName evidence="5">NADH-quinone oxidoreductase subunit N</fullName>
        <ecNumber evidence="5">7.1.1.-</ecNumber>
    </recommendedName>
    <alternativeName>
        <fullName evidence="5">NADH dehydrogenase I subunit N</fullName>
    </alternativeName>
    <alternativeName>
        <fullName evidence="5">NDH-1 subunit N</fullName>
    </alternativeName>
</protein>
<comment type="similarity">
    <text evidence="5">Belongs to the complex I subunit 2 family.</text>
</comment>
<comment type="function">
    <text evidence="5">NDH-1 shuttles electrons from NADH, via FMN and iron-sulfur (Fe-S) centers, to quinones in the respiratory chain. The immediate electron acceptor for the enzyme in this species is believed to be a menaquinone. Couples the redox reaction to proton translocation (for every two electrons transferred, four hydrogen ions are translocated across the cytoplasmic membrane), and thus conserves the redox energy in a proton gradient.</text>
</comment>
<dbReference type="GO" id="GO:0008137">
    <property type="term" value="F:NADH dehydrogenase (ubiquinone) activity"/>
    <property type="evidence" value="ECO:0007669"/>
    <property type="project" value="InterPro"/>
</dbReference>
<feature type="transmembrane region" description="Helical" evidence="5">
    <location>
        <begin position="36"/>
        <end position="56"/>
    </location>
</feature>
<dbReference type="EC" id="7.1.1.-" evidence="5"/>
<feature type="transmembrane region" description="Helical" evidence="5">
    <location>
        <begin position="266"/>
        <end position="286"/>
    </location>
</feature>
<dbReference type="AlphaFoldDB" id="A0A1M5DDL7"/>
<dbReference type="InterPro" id="IPR010096">
    <property type="entry name" value="NADH-Q_OxRdtase_suN/2"/>
</dbReference>
<dbReference type="GO" id="GO:0050136">
    <property type="term" value="F:NADH dehydrogenase (quinone) (non-electrogenic) activity"/>
    <property type="evidence" value="ECO:0007669"/>
    <property type="project" value="UniProtKB-UniRule"/>
</dbReference>
<feature type="transmembrane region" description="Helical" evidence="5">
    <location>
        <begin position="323"/>
        <end position="344"/>
    </location>
</feature>
<proteinExistence type="inferred from homology"/>
<feature type="transmembrane region" description="Helical" evidence="5">
    <location>
        <begin position="406"/>
        <end position="424"/>
    </location>
</feature>
<evidence type="ECO:0000259" key="7">
    <source>
        <dbReference type="Pfam" id="PF00361"/>
    </source>
</evidence>
<dbReference type="EMBL" id="FQUC01000008">
    <property type="protein sequence ID" value="SHF65030.1"/>
    <property type="molecule type" value="Genomic_DNA"/>
</dbReference>
<evidence type="ECO:0000256" key="2">
    <source>
        <dbReference type="ARBA" id="ARBA00022692"/>
    </source>
</evidence>
<keyword evidence="3 5" id="KW-1133">Transmembrane helix</keyword>
<evidence type="ECO:0000313" key="9">
    <source>
        <dbReference type="Proteomes" id="UP000184480"/>
    </source>
</evidence>
<evidence type="ECO:0000256" key="3">
    <source>
        <dbReference type="ARBA" id="ARBA00022989"/>
    </source>
</evidence>
<dbReference type="GO" id="GO:0048038">
    <property type="term" value="F:quinone binding"/>
    <property type="evidence" value="ECO:0007669"/>
    <property type="project" value="UniProtKB-KW"/>
</dbReference>
<feature type="transmembrane region" description="Helical" evidence="5">
    <location>
        <begin position="128"/>
        <end position="147"/>
    </location>
</feature>
<gene>
    <name evidence="5" type="primary">nuoN</name>
    <name evidence="8" type="ORF">SAMN05444362_108160</name>
</gene>